<keyword evidence="1" id="KW-0805">Transcription regulation</keyword>
<evidence type="ECO:0000259" key="4">
    <source>
        <dbReference type="PROSITE" id="PS51063"/>
    </source>
</evidence>
<organism evidence="5 6">
    <name type="scientific">Sphingomonas suaedae</name>
    <dbReference type="NCBI Taxonomy" id="2599297"/>
    <lineage>
        <taxon>Bacteria</taxon>
        <taxon>Pseudomonadati</taxon>
        <taxon>Pseudomonadota</taxon>
        <taxon>Alphaproteobacteria</taxon>
        <taxon>Sphingomonadales</taxon>
        <taxon>Sphingomonadaceae</taxon>
        <taxon>Sphingomonas</taxon>
    </lineage>
</organism>
<proteinExistence type="predicted"/>
<dbReference type="PROSITE" id="PS51063">
    <property type="entry name" value="HTH_CRP_2"/>
    <property type="match status" value="1"/>
</dbReference>
<dbReference type="InterPro" id="IPR036388">
    <property type="entry name" value="WH-like_DNA-bd_sf"/>
</dbReference>
<dbReference type="SUPFAM" id="SSF51206">
    <property type="entry name" value="cAMP-binding domain-like"/>
    <property type="match status" value="1"/>
</dbReference>
<dbReference type="InterPro" id="IPR018490">
    <property type="entry name" value="cNMP-bd_dom_sf"/>
</dbReference>
<dbReference type="KEGG" id="ssua:FPZ54_06710"/>
<dbReference type="OrthoDB" id="6155297at2"/>
<dbReference type="InterPro" id="IPR036390">
    <property type="entry name" value="WH_DNA-bd_sf"/>
</dbReference>
<dbReference type="EMBL" id="CP042239">
    <property type="protein sequence ID" value="QDX28146.1"/>
    <property type="molecule type" value="Genomic_DNA"/>
</dbReference>
<dbReference type="InterPro" id="IPR012318">
    <property type="entry name" value="HTH_CRP"/>
</dbReference>
<feature type="domain" description="HTH crp-type" evidence="4">
    <location>
        <begin position="145"/>
        <end position="219"/>
    </location>
</feature>
<gene>
    <name evidence="5" type="ORF">FPZ54_06710</name>
</gene>
<dbReference type="Pfam" id="PF13545">
    <property type="entry name" value="HTH_Crp_2"/>
    <property type="match status" value="1"/>
</dbReference>
<name>A0A518RL21_9SPHN</name>
<keyword evidence="2" id="KW-0238">DNA-binding</keyword>
<sequence length="239" mass="27065">MIESHFARIRARHALSTEEESAIRDAMGPSRAFDAHHTFIEAGTPLNVSVLLVEGIAGRYKDLSDGRRQITELHVPGDFADLHSFTLKQLDHNLISLTPCRVVLFPHSNLTELTERYPRIGRLYWFATNLDAAIHREWVLSMGRRTAIARTAHLFCELQVRLSLVGRAEADGFDFKLSQVDLSECLGLTDVHVNRSLRRLREAGLMTFRGGRVTLHDLDGLREVAEFDPSYLYLAPHPL</sequence>
<evidence type="ECO:0000256" key="1">
    <source>
        <dbReference type="ARBA" id="ARBA00023015"/>
    </source>
</evidence>
<evidence type="ECO:0000256" key="2">
    <source>
        <dbReference type="ARBA" id="ARBA00023125"/>
    </source>
</evidence>
<dbReference type="GO" id="GO:0006355">
    <property type="term" value="P:regulation of DNA-templated transcription"/>
    <property type="evidence" value="ECO:0007669"/>
    <property type="project" value="InterPro"/>
</dbReference>
<dbReference type="InterPro" id="IPR000595">
    <property type="entry name" value="cNMP-bd_dom"/>
</dbReference>
<evidence type="ECO:0000256" key="3">
    <source>
        <dbReference type="ARBA" id="ARBA00023163"/>
    </source>
</evidence>
<keyword evidence="6" id="KW-1185">Reference proteome</keyword>
<protein>
    <submittedName>
        <fullName evidence="5">Crp/Fnr family transcriptional regulator</fullName>
    </submittedName>
</protein>
<reference evidence="5 6" key="1">
    <citation type="submission" date="2019-07" db="EMBL/GenBank/DDBJ databases">
        <title>Sphingomonas alkalisoli sp. nov., isolated from rhizosphere soil of Suaedae salsa.</title>
        <authorList>
            <person name="Zhang H."/>
            <person name="Xu L."/>
            <person name="Zhang J.-X."/>
            <person name="Sun J.-Q."/>
        </authorList>
    </citation>
    <scope>NUCLEOTIDE SEQUENCE [LARGE SCALE GENOMIC DNA]</scope>
    <source>
        <strain evidence="5 6">XS-10</strain>
    </source>
</reference>
<dbReference type="SMART" id="SM00419">
    <property type="entry name" value="HTH_CRP"/>
    <property type="match status" value="1"/>
</dbReference>
<dbReference type="CDD" id="cd00038">
    <property type="entry name" value="CAP_ED"/>
    <property type="match status" value="1"/>
</dbReference>
<dbReference type="AlphaFoldDB" id="A0A518RL21"/>
<dbReference type="SUPFAM" id="SSF46785">
    <property type="entry name" value="Winged helix' DNA-binding domain"/>
    <property type="match status" value="1"/>
</dbReference>
<dbReference type="Gene3D" id="1.10.10.10">
    <property type="entry name" value="Winged helix-like DNA-binding domain superfamily/Winged helix DNA-binding domain"/>
    <property type="match status" value="1"/>
</dbReference>
<accession>A0A518RL21</accession>
<keyword evidence="3" id="KW-0804">Transcription</keyword>
<dbReference type="InterPro" id="IPR014710">
    <property type="entry name" value="RmlC-like_jellyroll"/>
</dbReference>
<evidence type="ECO:0000313" key="6">
    <source>
        <dbReference type="Proteomes" id="UP000318055"/>
    </source>
</evidence>
<dbReference type="Gene3D" id="2.60.120.10">
    <property type="entry name" value="Jelly Rolls"/>
    <property type="match status" value="1"/>
</dbReference>
<evidence type="ECO:0000313" key="5">
    <source>
        <dbReference type="EMBL" id="QDX28146.1"/>
    </source>
</evidence>
<dbReference type="GO" id="GO:0003677">
    <property type="term" value="F:DNA binding"/>
    <property type="evidence" value="ECO:0007669"/>
    <property type="project" value="UniProtKB-KW"/>
</dbReference>
<dbReference type="Proteomes" id="UP000318055">
    <property type="component" value="Chromosome"/>
</dbReference>
<dbReference type="Pfam" id="PF00027">
    <property type="entry name" value="cNMP_binding"/>
    <property type="match status" value="1"/>
</dbReference>